<proteinExistence type="predicted"/>
<keyword evidence="4" id="KW-1185">Reference proteome</keyword>
<protein>
    <submittedName>
        <fullName evidence="2">Uncharacterized protein</fullName>
    </submittedName>
</protein>
<dbReference type="RefSeq" id="WP_083140519.1">
    <property type="nucleotide sequence ID" value="NZ_JACKVH010000004.1"/>
</dbReference>
<reference evidence="2" key="2">
    <citation type="submission" date="2020-07" db="EMBL/GenBank/DDBJ databases">
        <authorList>
            <person name="Pettersson B.M.F."/>
            <person name="Behra P.R.K."/>
            <person name="Ramesh M."/>
            <person name="Das S."/>
            <person name="Dasgupta S."/>
            <person name="Kirsebom L.A."/>
        </authorList>
    </citation>
    <scope>NUCLEOTIDE SEQUENCE</scope>
    <source>
        <strain evidence="2">CCUG 55640</strain>
    </source>
</reference>
<dbReference type="Proteomes" id="UP000192319">
    <property type="component" value="Unassembled WGS sequence"/>
</dbReference>
<evidence type="ECO:0000256" key="1">
    <source>
        <dbReference type="SAM" id="MobiDB-lite"/>
    </source>
</evidence>
<dbReference type="AlphaFoldDB" id="A0AA41XIR4"/>
<feature type="region of interest" description="Disordered" evidence="1">
    <location>
        <begin position="27"/>
        <end position="47"/>
    </location>
</feature>
<dbReference type="NCBIfam" id="NF040653">
    <property type="entry name" value="Rv1535_dom"/>
    <property type="match status" value="1"/>
</dbReference>
<reference evidence="2" key="3">
    <citation type="journal article" date="2022" name="BMC Genomics">
        <title>Comparative genome analysis of mycobacteria focusing on tRNA and non-coding RNA.</title>
        <authorList>
            <person name="Behra P.R.K."/>
            <person name="Pettersson B.M.F."/>
            <person name="Ramesh M."/>
            <person name="Das S."/>
            <person name="Dasgupta S."/>
            <person name="Kirsebom L.A."/>
        </authorList>
    </citation>
    <scope>NUCLEOTIDE SEQUENCE</scope>
    <source>
        <strain evidence="2">CCUG 55640</strain>
    </source>
</reference>
<sequence length="88" mass="9357">MTAVLYDPEVQRDEVVTAAPAPKLTVVRDDAPPVPAPEPAAEKAASRAEGRTIIIRDPLVDGAAHLLAIGVRHVYAALWRVGLLEVQA</sequence>
<evidence type="ECO:0000313" key="5">
    <source>
        <dbReference type="Proteomes" id="UP001141650"/>
    </source>
</evidence>
<evidence type="ECO:0000313" key="4">
    <source>
        <dbReference type="Proteomes" id="UP000192319"/>
    </source>
</evidence>
<gene>
    <name evidence="3" type="ORF">BST11_23225</name>
    <name evidence="2" type="ORF">H7K38_01195</name>
</gene>
<evidence type="ECO:0000313" key="2">
    <source>
        <dbReference type="EMBL" id="MCV7377270.1"/>
    </source>
</evidence>
<accession>A0AA41XIR4</accession>
<name>A0AA41XIR4_9MYCO</name>
<dbReference type="NCBIfam" id="NF040652">
    <property type="entry name" value="Mbox_reg_Rv1535"/>
    <property type="match status" value="1"/>
</dbReference>
<reference evidence="3 4" key="1">
    <citation type="submission" date="2017-02" db="EMBL/GenBank/DDBJ databases">
        <title>The new phylogeny of genus Mycobacterium.</title>
        <authorList>
            <person name="Tortoli E."/>
            <person name="Trovato A."/>
            <person name="Cirillo D.M."/>
        </authorList>
    </citation>
    <scope>NUCLEOTIDE SEQUENCE [LARGE SCALE GENOMIC DNA]</scope>
    <source>
        <strain evidence="3 4">DSM 45230</strain>
    </source>
</reference>
<comment type="caution">
    <text evidence="2">The sequence shown here is derived from an EMBL/GenBank/DDBJ whole genome shotgun (WGS) entry which is preliminary data.</text>
</comment>
<evidence type="ECO:0000313" key="3">
    <source>
        <dbReference type="EMBL" id="OQZ88362.1"/>
    </source>
</evidence>
<dbReference type="EMBL" id="MVHD01000059">
    <property type="protein sequence ID" value="OQZ88362.1"/>
    <property type="molecule type" value="Genomic_DNA"/>
</dbReference>
<dbReference type="Proteomes" id="UP001141650">
    <property type="component" value="Unassembled WGS sequence"/>
</dbReference>
<organism evidence="2 5">
    <name type="scientific">Mycobacterium alsense</name>
    <dbReference type="NCBI Taxonomy" id="324058"/>
    <lineage>
        <taxon>Bacteria</taxon>
        <taxon>Bacillati</taxon>
        <taxon>Actinomycetota</taxon>
        <taxon>Actinomycetes</taxon>
        <taxon>Mycobacteriales</taxon>
        <taxon>Mycobacteriaceae</taxon>
        <taxon>Mycobacterium</taxon>
    </lineage>
</organism>
<dbReference type="EMBL" id="JACKVH010000004">
    <property type="protein sequence ID" value="MCV7377270.1"/>
    <property type="molecule type" value="Genomic_DNA"/>
</dbReference>